<organism evidence="3 4">
    <name type="scientific">Piloderma croceum (strain F 1598)</name>
    <dbReference type="NCBI Taxonomy" id="765440"/>
    <lineage>
        <taxon>Eukaryota</taxon>
        <taxon>Fungi</taxon>
        <taxon>Dikarya</taxon>
        <taxon>Basidiomycota</taxon>
        <taxon>Agaricomycotina</taxon>
        <taxon>Agaricomycetes</taxon>
        <taxon>Agaricomycetidae</taxon>
        <taxon>Atheliales</taxon>
        <taxon>Atheliaceae</taxon>
        <taxon>Piloderma</taxon>
    </lineage>
</organism>
<comment type="similarity">
    <text evidence="1">Belongs to the STXBP/unc-18/SEC1 family.</text>
</comment>
<dbReference type="GO" id="GO:0016192">
    <property type="term" value="P:vesicle-mediated transport"/>
    <property type="evidence" value="ECO:0007669"/>
    <property type="project" value="InterPro"/>
</dbReference>
<sequence length="692" mass="74787">MTTASTSDAQASGQTHNDEVALDVNLLKELGKKALIDALNSVNGAKTLVLDSSLAGPLGLITEVALLKHHGVDKMFWLEPGPLSSTTTNIVYLCRPLIKYVKIVADQIKRHTRESQKYAYTLLLVPRTSTLVTRILEEEGVLGEVTISSYNLQFIPLAEDVISLENDSAFKEIWVDGDETVVYNSAQALVTLQRLYGLFPRIVGKGDYAGKLAKLLTHPLPRTADSPITGPPETSDKIDSLIILDRHVDIITPLLTQLTYEGLVDELFGIKNSHVELPVSLLSPPSASSSNPSGPAVSPPTATAPVSTLNKEKKKKHHLTTATDPLFAELRDLNFSAVGKRLNKVAHRLDEDYKARFQAKTVPQLRDFVGKLGGYQTEHQSLRLHTGLSEMLVPQTRTELFNKSLEIQQNLLASYDVTGQITAIEGMIAQGADMQIVLRLLCLASITAGGIKAKSLENIKREILQAYGYNFLPLLLSLSSPPLSILLPNPLPASTPPSVISSKYPFSSLRKSLRLLIDDNPDALDELENDISYVYSGYAPISARLVQCVAQKGGVLSNPAEREKNGNEDADAKGKGKATSHGTGKVLAHPIVGWKGFEDVMVTLPGETFDILQKTSKGTDTAPTLASLPTTTIVFFLGGCTYTEIAALRWMGRQNRGRKFLVATTGIVSGASIIEGMAGIGRATSGPKEAGI</sequence>
<evidence type="ECO:0000313" key="4">
    <source>
        <dbReference type="Proteomes" id="UP000054166"/>
    </source>
</evidence>
<gene>
    <name evidence="3" type="ORF">PILCRDRAFT_73874</name>
</gene>
<evidence type="ECO:0000256" key="2">
    <source>
        <dbReference type="SAM" id="MobiDB-lite"/>
    </source>
</evidence>
<dbReference type="Pfam" id="PF00995">
    <property type="entry name" value="Sec1"/>
    <property type="match status" value="1"/>
</dbReference>
<dbReference type="InParanoid" id="A0A0C3BR57"/>
<dbReference type="InterPro" id="IPR043154">
    <property type="entry name" value="Sec-1-like_dom1"/>
</dbReference>
<evidence type="ECO:0000313" key="3">
    <source>
        <dbReference type="EMBL" id="KIM79802.1"/>
    </source>
</evidence>
<dbReference type="InterPro" id="IPR043155">
    <property type="entry name" value="VPS33_dom3b"/>
</dbReference>
<dbReference type="Proteomes" id="UP000054166">
    <property type="component" value="Unassembled WGS sequence"/>
</dbReference>
<dbReference type="HOGENOM" id="CLU_016678_3_1_1"/>
<dbReference type="InterPro" id="IPR001619">
    <property type="entry name" value="Sec1-like"/>
</dbReference>
<evidence type="ECO:0000256" key="1">
    <source>
        <dbReference type="ARBA" id="ARBA00009884"/>
    </source>
</evidence>
<evidence type="ECO:0008006" key="5">
    <source>
        <dbReference type="Google" id="ProtNLM"/>
    </source>
</evidence>
<name>A0A0C3BR57_PILCF</name>
<dbReference type="SUPFAM" id="SSF56815">
    <property type="entry name" value="Sec1/munc18-like (SM) proteins"/>
    <property type="match status" value="1"/>
</dbReference>
<dbReference type="FunCoup" id="A0A0C3BR57">
    <property type="interactions" value="526"/>
</dbReference>
<feature type="region of interest" description="Disordered" evidence="2">
    <location>
        <begin position="557"/>
        <end position="582"/>
    </location>
</feature>
<reference evidence="4" key="2">
    <citation type="submission" date="2015-01" db="EMBL/GenBank/DDBJ databases">
        <title>Evolutionary Origins and Diversification of the Mycorrhizal Mutualists.</title>
        <authorList>
            <consortium name="DOE Joint Genome Institute"/>
            <consortium name="Mycorrhizal Genomics Consortium"/>
            <person name="Kohler A."/>
            <person name="Kuo A."/>
            <person name="Nagy L.G."/>
            <person name="Floudas D."/>
            <person name="Copeland A."/>
            <person name="Barry K.W."/>
            <person name="Cichocki N."/>
            <person name="Veneault-Fourrey C."/>
            <person name="LaButti K."/>
            <person name="Lindquist E.A."/>
            <person name="Lipzen A."/>
            <person name="Lundell T."/>
            <person name="Morin E."/>
            <person name="Murat C."/>
            <person name="Riley R."/>
            <person name="Ohm R."/>
            <person name="Sun H."/>
            <person name="Tunlid A."/>
            <person name="Henrissat B."/>
            <person name="Grigoriev I.V."/>
            <person name="Hibbett D.S."/>
            <person name="Martin F."/>
        </authorList>
    </citation>
    <scope>NUCLEOTIDE SEQUENCE [LARGE SCALE GENOMIC DNA]</scope>
    <source>
        <strain evidence="4">F 1598</strain>
    </source>
</reference>
<dbReference type="EMBL" id="KN833007">
    <property type="protein sequence ID" value="KIM79802.1"/>
    <property type="molecule type" value="Genomic_DNA"/>
</dbReference>
<dbReference type="OrthoDB" id="10262287at2759"/>
<reference evidence="3 4" key="1">
    <citation type="submission" date="2014-04" db="EMBL/GenBank/DDBJ databases">
        <authorList>
            <consortium name="DOE Joint Genome Institute"/>
            <person name="Kuo A."/>
            <person name="Tarkka M."/>
            <person name="Buscot F."/>
            <person name="Kohler A."/>
            <person name="Nagy L.G."/>
            <person name="Floudas D."/>
            <person name="Copeland A."/>
            <person name="Barry K.W."/>
            <person name="Cichocki N."/>
            <person name="Veneault-Fourrey C."/>
            <person name="LaButti K."/>
            <person name="Lindquist E.A."/>
            <person name="Lipzen A."/>
            <person name="Lundell T."/>
            <person name="Morin E."/>
            <person name="Murat C."/>
            <person name="Sun H."/>
            <person name="Tunlid A."/>
            <person name="Henrissat B."/>
            <person name="Grigoriev I.V."/>
            <person name="Hibbett D.S."/>
            <person name="Martin F."/>
            <person name="Nordberg H.P."/>
            <person name="Cantor M.N."/>
            <person name="Hua S.X."/>
        </authorList>
    </citation>
    <scope>NUCLEOTIDE SEQUENCE [LARGE SCALE GENOMIC DNA]</scope>
    <source>
        <strain evidence="3 4">F 1598</strain>
    </source>
</reference>
<feature type="compositionally biased region" description="Basic and acidic residues" evidence="2">
    <location>
        <begin position="560"/>
        <end position="574"/>
    </location>
</feature>
<dbReference type="AlphaFoldDB" id="A0A0C3BR57"/>
<accession>A0A0C3BR57</accession>
<dbReference type="PANTHER" id="PTHR11679">
    <property type="entry name" value="VESICLE PROTEIN SORTING-ASSOCIATED"/>
    <property type="match status" value="1"/>
</dbReference>
<dbReference type="Gene3D" id="3.40.50.1910">
    <property type="match status" value="1"/>
</dbReference>
<protein>
    <recommendedName>
        <fullName evidence="5">Sec1-like protein</fullName>
    </recommendedName>
</protein>
<dbReference type="Gene3D" id="1.25.40.850">
    <property type="match status" value="1"/>
</dbReference>
<dbReference type="Gene3D" id="3.40.50.2060">
    <property type="match status" value="1"/>
</dbReference>
<feature type="region of interest" description="Disordered" evidence="2">
    <location>
        <begin position="283"/>
        <end position="320"/>
    </location>
</feature>
<dbReference type="InterPro" id="IPR027482">
    <property type="entry name" value="Sec1-like_dom2"/>
</dbReference>
<feature type="compositionally biased region" description="Low complexity" evidence="2">
    <location>
        <begin position="283"/>
        <end position="308"/>
    </location>
</feature>
<dbReference type="InterPro" id="IPR036045">
    <property type="entry name" value="Sec1-like_sf"/>
</dbReference>
<dbReference type="Gene3D" id="3.90.830.10">
    <property type="entry name" value="Syntaxin Binding Protein 1, Chain A, domain 2"/>
    <property type="match status" value="1"/>
</dbReference>
<proteinExistence type="inferred from homology"/>
<dbReference type="STRING" id="765440.A0A0C3BR57"/>
<dbReference type="InterPro" id="IPR043127">
    <property type="entry name" value="Sec-1-like_dom3a"/>
</dbReference>
<keyword evidence="4" id="KW-1185">Reference proteome</keyword>
<dbReference type="PIRSF" id="PIRSF005715">
    <property type="entry name" value="VPS45_Sec1"/>
    <property type="match status" value="1"/>
</dbReference>